<gene>
    <name evidence="4" type="ORF">MCOR_44991</name>
</gene>
<dbReference type="InterPro" id="IPR004245">
    <property type="entry name" value="DUF229"/>
</dbReference>
<dbReference type="Gene3D" id="3.40.720.10">
    <property type="entry name" value="Alkaline Phosphatase, subunit A"/>
    <property type="match status" value="1"/>
</dbReference>
<keyword evidence="3" id="KW-0472">Membrane</keyword>
<evidence type="ECO:0000313" key="5">
    <source>
        <dbReference type="Proteomes" id="UP000507470"/>
    </source>
</evidence>
<reference evidence="4 5" key="1">
    <citation type="submission" date="2020-06" db="EMBL/GenBank/DDBJ databases">
        <authorList>
            <person name="Li R."/>
            <person name="Bekaert M."/>
        </authorList>
    </citation>
    <scope>NUCLEOTIDE SEQUENCE [LARGE SCALE GENOMIC DNA]</scope>
    <source>
        <strain evidence="5">wild</strain>
    </source>
</reference>
<dbReference type="InterPro" id="IPR017850">
    <property type="entry name" value="Alkaline_phosphatase_core_sf"/>
</dbReference>
<evidence type="ECO:0000256" key="3">
    <source>
        <dbReference type="SAM" id="Phobius"/>
    </source>
</evidence>
<evidence type="ECO:0000256" key="1">
    <source>
        <dbReference type="ARBA" id="ARBA00005350"/>
    </source>
</evidence>
<dbReference type="SUPFAM" id="SSF53649">
    <property type="entry name" value="Alkaline phosphatase-like"/>
    <property type="match status" value="1"/>
</dbReference>
<name>A0A6J8DV69_MYTCO</name>
<dbReference type="GO" id="GO:0017128">
    <property type="term" value="F:phospholipid scramblase activity"/>
    <property type="evidence" value="ECO:0007669"/>
    <property type="project" value="InterPro"/>
</dbReference>
<protein>
    <submittedName>
        <fullName evidence="4">Uncharacterized protein</fullName>
    </submittedName>
</protein>
<dbReference type="OrthoDB" id="413313at2759"/>
<dbReference type="PANTHER" id="PTHR10974">
    <property type="entry name" value="FI08016P-RELATED"/>
    <property type="match status" value="1"/>
</dbReference>
<evidence type="ECO:0000313" key="4">
    <source>
        <dbReference type="EMBL" id="CAC5411956.1"/>
    </source>
</evidence>
<dbReference type="Proteomes" id="UP000507470">
    <property type="component" value="Unassembled WGS sequence"/>
</dbReference>
<dbReference type="FunFam" id="3.40.720.10:FF:000017">
    <property type="entry name" value="Predicted protein"/>
    <property type="match status" value="1"/>
</dbReference>
<dbReference type="EMBL" id="CACVKT020007931">
    <property type="protein sequence ID" value="CAC5411956.1"/>
    <property type="molecule type" value="Genomic_DNA"/>
</dbReference>
<organism evidence="4 5">
    <name type="scientific">Mytilus coruscus</name>
    <name type="common">Sea mussel</name>
    <dbReference type="NCBI Taxonomy" id="42192"/>
    <lineage>
        <taxon>Eukaryota</taxon>
        <taxon>Metazoa</taxon>
        <taxon>Spiralia</taxon>
        <taxon>Lophotrochozoa</taxon>
        <taxon>Mollusca</taxon>
        <taxon>Bivalvia</taxon>
        <taxon>Autobranchia</taxon>
        <taxon>Pteriomorphia</taxon>
        <taxon>Mytilida</taxon>
        <taxon>Mytiloidea</taxon>
        <taxon>Mytilidae</taxon>
        <taxon>Mytilinae</taxon>
        <taxon>Mytilus</taxon>
    </lineage>
</organism>
<dbReference type="PANTHER" id="PTHR10974:SF1">
    <property type="entry name" value="FI08016P-RELATED"/>
    <property type="match status" value="1"/>
</dbReference>
<keyword evidence="3" id="KW-1133">Transmembrane helix</keyword>
<dbReference type="CDD" id="cd16021">
    <property type="entry name" value="ALP_like"/>
    <property type="match status" value="1"/>
</dbReference>
<dbReference type="Pfam" id="PF03803">
    <property type="entry name" value="Scramblase"/>
    <property type="match status" value="1"/>
</dbReference>
<dbReference type="AlphaFoldDB" id="A0A6J8DV69"/>
<dbReference type="Pfam" id="PF02995">
    <property type="entry name" value="DUF229"/>
    <property type="match status" value="1"/>
</dbReference>
<keyword evidence="3" id="KW-0812">Transmembrane</keyword>
<dbReference type="GO" id="GO:0005615">
    <property type="term" value="C:extracellular space"/>
    <property type="evidence" value="ECO:0007669"/>
    <property type="project" value="TreeGrafter"/>
</dbReference>
<proteinExistence type="inferred from homology"/>
<comment type="similarity">
    <text evidence="1">Belongs to the phospholipid scramblase family.</text>
</comment>
<sequence length="1026" mass="119000">MIVPEEVQRNEHRRQSLVLDRVARSSVIYTQPRQSVVSNMSGDSRTPTDVLLEMKNRRMTLGSDRRMSMRPRRKSVNPKIDPPPGMECLDGKRFVYIRQQMDSDLLAGCGAPNTYKVWDENEEELFYALEAETRDEKSAITEIRGDMSATRETRGKKSVTAETQSSCICRWACGPNRQFRLEFFSPQDDLVFALHRTCCRCDWCCCLDCFMCVHKTYVVDCLGRTLGSVKQRFTWMCKEQFDILDGDGNVVALIKGPNCVCRCSTEASFKIYDKTGEDVIGSINKKWEGERDDNLNVDHEYFEIHFPEKMDNIDKMLVLGGAFLIKWNVHCVLDLNEDFFRTSEIILWKIFVIDIMDICRLCRYICVQIFIRRLRKRVYLCLLILACIGCLAYYDFFRYPHTVNMGQDKINILNSTSFPLLLNALQNQYCIHPSLDPYHPSVVNFFHPVQKQKCQTEANWVTMSNGSAQIKSDTTFKHGQIICRLVPILRGQSDNIIKYGKELKLQDEKVSVPSDFIKTSCKSKHGQRYMNIHSTIAIKRSIFDRLDHLKTKSQSETKLNVLMLGFDSVSRNTWLRMLPSSHSYFKNDLQGIVLEGYNIVGDGTPQALLPILTGKTEEELPEARRGHQGATTVDSHPWIWKNFSRLGYVTQWGEDMAYIGTFNMRMMGFDKQPVDHYMRPFYLVTEKLHKFFKPYCLGSQPRHRIIFNYLKDFVNVYREYPKFSFLFHSEYSHDNSNTLHWIDEDLMNLMKYMYENGHLNSTVLILMSDHGARFHDIRQTLQGKYEERMPYFAFRFPEWFAKKYHVEYNNFKKNSKRLVTPFDIHATFEHILSIAQSNLNGKSHIDNTTGALKLPRGISILKDIPQNRSCYDAGIAPHWCACLPWKHNDIYDITVQNAAEKVVSLINSMTNAFRYQCRTLSVIRIIRAMTFTPSRDVVKFVGSSDKDGRHAKFNNSLIIPNNILQVTFQTIPGDAIYEATVVHDKTSGKFFVDNREISRTNSYGTSADCIENIAPQLRQYCFCTYI</sequence>
<dbReference type="InterPro" id="IPR005552">
    <property type="entry name" value="Scramblase"/>
</dbReference>
<accession>A0A6J8DV69</accession>
<feature type="transmembrane region" description="Helical" evidence="3">
    <location>
        <begin position="378"/>
        <end position="397"/>
    </location>
</feature>
<evidence type="ECO:0000256" key="2">
    <source>
        <dbReference type="SAM" id="MobiDB-lite"/>
    </source>
</evidence>
<feature type="region of interest" description="Disordered" evidence="2">
    <location>
        <begin position="64"/>
        <end position="84"/>
    </location>
</feature>
<keyword evidence="5" id="KW-1185">Reference proteome</keyword>